<reference evidence="2" key="1">
    <citation type="submission" date="2016-11" db="UniProtKB">
        <authorList>
            <consortium name="WormBaseParasite"/>
        </authorList>
    </citation>
    <scope>IDENTIFICATION</scope>
</reference>
<dbReference type="Proteomes" id="UP000095282">
    <property type="component" value="Unplaced"/>
</dbReference>
<name>A0A1I7T5Q7_9PELO</name>
<dbReference type="AlphaFoldDB" id="A0A1I7T5Q7"/>
<organism evidence="1 2">
    <name type="scientific">Caenorhabditis tropicalis</name>
    <dbReference type="NCBI Taxonomy" id="1561998"/>
    <lineage>
        <taxon>Eukaryota</taxon>
        <taxon>Metazoa</taxon>
        <taxon>Ecdysozoa</taxon>
        <taxon>Nematoda</taxon>
        <taxon>Chromadorea</taxon>
        <taxon>Rhabditida</taxon>
        <taxon>Rhabditina</taxon>
        <taxon>Rhabditomorpha</taxon>
        <taxon>Rhabditoidea</taxon>
        <taxon>Rhabditidae</taxon>
        <taxon>Peloderinae</taxon>
        <taxon>Caenorhabditis</taxon>
    </lineage>
</organism>
<keyword evidence="1" id="KW-1185">Reference proteome</keyword>
<accession>A0A1I7T5Q7</accession>
<dbReference type="eggNOG" id="ENOG502T3ET">
    <property type="taxonomic scope" value="Eukaryota"/>
</dbReference>
<sequence>MWLDWFRLRRTTLTSVAAPGDYKMEGGIPILTKEKMEALRAPHIEDRLKHKETVLSSFAYAEMRLYKQQKMLHRAFLFTGKPLTKKMNMELEKLDAQFIQVKTDRAAANKEMDFDKILKGIVMIDLYTLYLTTQCSELMTKP</sequence>
<evidence type="ECO:0000313" key="2">
    <source>
        <dbReference type="WBParaSite" id="Csp11.Scaffold515.g2654.t1"/>
    </source>
</evidence>
<evidence type="ECO:0000313" key="1">
    <source>
        <dbReference type="Proteomes" id="UP000095282"/>
    </source>
</evidence>
<proteinExistence type="predicted"/>
<protein>
    <submittedName>
        <fullName evidence="2">U3 small nucleolar RNA-associated protein 11</fullName>
    </submittedName>
</protein>
<dbReference type="WBParaSite" id="Csp11.Scaffold515.g2654.t1">
    <property type="protein sequence ID" value="Csp11.Scaffold515.g2654.t1"/>
    <property type="gene ID" value="Csp11.Scaffold515.g2654"/>
</dbReference>